<gene>
    <name evidence="1" type="ORF">Llan_0134</name>
</gene>
<proteinExistence type="predicted"/>
<sequence>MGKSKKLEAFISENILDKSGGHIARVYKKRPKDKVKPGSKRNEKIWFIKAAYSPHEPLELEVISGELYRFWVGNTQPKTRLVIDQNGARYVASEGVPGFKTFKSIIEAKGDKLPDLPDYKTLARILVSSMVLAETDLKSDNIAFNNEGRIVKIDHDSSLWPIVVETMSIQHDLNKVTFSAADLDNILFPPNYKVDAWAGGLPKEIRETIAANPEFQKEVYLQMVRMLVSPPHLLSTIQSVNAPNDLDLENKIQGFITQRLTHLRIEAMKSEGFRSFVAQMNIQEIELQLQQELTDYLGDNKPYDSKELDSFSIYDALQDIKNNAEELSKINLLKNQIKLDSQNREHLEYWQKKTTYVLGVGGKIMTLEGKEYRVPTSVAQMMALATTSYEEYKNQIDQIRKIMPQTGFKFFESIKNKLLRDKTTESLHTTENIEDIVLDTDPQSTIVSPPGKT</sequence>
<keyword evidence="2" id="KW-1185">Reference proteome</keyword>
<dbReference type="AlphaFoldDB" id="A0A0W0VZ51"/>
<dbReference type="PATRIC" id="fig|45067.4.peg.139"/>
<dbReference type="Proteomes" id="UP000054869">
    <property type="component" value="Unassembled WGS sequence"/>
</dbReference>
<evidence type="ECO:0000313" key="2">
    <source>
        <dbReference type="Proteomes" id="UP000054869"/>
    </source>
</evidence>
<dbReference type="eggNOG" id="COG1196">
    <property type="taxonomic scope" value="Bacteria"/>
</dbReference>
<name>A0A0W0VZ51_9GAMM</name>
<accession>A0A0W0VZ51</accession>
<protein>
    <submittedName>
        <fullName evidence="1">Uncharacterized protein</fullName>
    </submittedName>
</protein>
<reference evidence="1 2" key="1">
    <citation type="submission" date="2015-11" db="EMBL/GenBank/DDBJ databases">
        <title>Genomic analysis of 38 Legionella species identifies large and diverse effector repertoires.</title>
        <authorList>
            <person name="Burstein D."/>
            <person name="Amaro F."/>
            <person name="Zusman T."/>
            <person name="Lifshitz Z."/>
            <person name="Cohen O."/>
            <person name="Gilbert J.A."/>
            <person name="Pupko T."/>
            <person name="Shuman H.A."/>
            <person name="Segal G."/>
        </authorList>
    </citation>
    <scope>NUCLEOTIDE SEQUENCE [LARGE SCALE GENOMIC DNA]</scope>
    <source>
        <strain evidence="1 2">ATCC 49751</strain>
    </source>
</reference>
<comment type="caution">
    <text evidence="1">The sequence shown here is derived from an EMBL/GenBank/DDBJ whole genome shotgun (WGS) entry which is preliminary data.</text>
</comment>
<evidence type="ECO:0000313" key="1">
    <source>
        <dbReference type="EMBL" id="KTD25388.1"/>
    </source>
</evidence>
<organism evidence="1 2">
    <name type="scientific">Legionella lansingensis</name>
    <dbReference type="NCBI Taxonomy" id="45067"/>
    <lineage>
        <taxon>Bacteria</taxon>
        <taxon>Pseudomonadati</taxon>
        <taxon>Pseudomonadota</taxon>
        <taxon>Gammaproteobacteria</taxon>
        <taxon>Legionellales</taxon>
        <taxon>Legionellaceae</taxon>
        <taxon>Legionella</taxon>
    </lineage>
</organism>
<dbReference type="EMBL" id="LNYI01000004">
    <property type="protein sequence ID" value="KTD25388.1"/>
    <property type="molecule type" value="Genomic_DNA"/>
</dbReference>
<dbReference type="OrthoDB" id="5643872at2"/>
<dbReference type="RefSeq" id="WP_028374378.1">
    <property type="nucleotide sequence ID" value="NZ_CAAAJD010000007.1"/>
</dbReference>